<protein>
    <submittedName>
        <fullName evidence="2">Uncharacterized protein</fullName>
    </submittedName>
</protein>
<comment type="caution">
    <text evidence="2">The sequence shown here is derived from an EMBL/GenBank/DDBJ whole genome shotgun (WGS) entry which is preliminary data.</text>
</comment>
<keyword evidence="1" id="KW-0812">Transmembrane</keyword>
<keyword evidence="3" id="KW-1185">Reference proteome</keyword>
<dbReference type="RefSeq" id="WP_341698061.1">
    <property type="nucleotide sequence ID" value="NZ_JBBYHR010000009.1"/>
</dbReference>
<name>A0ABU9I172_9FLAO</name>
<reference evidence="2 3" key="1">
    <citation type="submission" date="2024-04" db="EMBL/GenBank/DDBJ databases">
        <title>Flavobacterium sp. DGU11 16S ribosomal RNA gene Genome sequencing and assembly.</title>
        <authorList>
            <person name="Park S."/>
        </authorList>
    </citation>
    <scope>NUCLEOTIDE SEQUENCE [LARGE SCALE GENOMIC DNA]</scope>
    <source>
        <strain evidence="2 3">DGU11</strain>
    </source>
</reference>
<feature type="transmembrane region" description="Helical" evidence="1">
    <location>
        <begin position="44"/>
        <end position="63"/>
    </location>
</feature>
<sequence length="83" mass="9286">MKLLRNIFIIAIFSMGLSALFYYMNSEVVKTASWVDAIGEITTVAIFIFIFTFILYSIARGVTKGARAVTKKKPSDQEGSNNR</sequence>
<evidence type="ECO:0000256" key="1">
    <source>
        <dbReference type="SAM" id="Phobius"/>
    </source>
</evidence>
<dbReference type="Proteomes" id="UP001464555">
    <property type="component" value="Unassembled WGS sequence"/>
</dbReference>
<dbReference type="EMBL" id="JBBYHR010000009">
    <property type="protein sequence ID" value="MEL1245769.1"/>
    <property type="molecule type" value="Genomic_DNA"/>
</dbReference>
<evidence type="ECO:0000313" key="2">
    <source>
        <dbReference type="EMBL" id="MEL1245769.1"/>
    </source>
</evidence>
<keyword evidence="1" id="KW-0472">Membrane</keyword>
<proteinExistence type="predicted"/>
<feature type="transmembrane region" description="Helical" evidence="1">
    <location>
        <begin position="7"/>
        <end position="24"/>
    </location>
</feature>
<keyword evidence="1" id="KW-1133">Transmembrane helix</keyword>
<accession>A0ABU9I172</accession>
<evidence type="ECO:0000313" key="3">
    <source>
        <dbReference type="Proteomes" id="UP001464555"/>
    </source>
</evidence>
<organism evidence="2 3">
    <name type="scientific">Flavobacterium arundinis</name>
    <dbReference type="NCBI Taxonomy" id="3139143"/>
    <lineage>
        <taxon>Bacteria</taxon>
        <taxon>Pseudomonadati</taxon>
        <taxon>Bacteroidota</taxon>
        <taxon>Flavobacteriia</taxon>
        <taxon>Flavobacteriales</taxon>
        <taxon>Flavobacteriaceae</taxon>
        <taxon>Flavobacterium</taxon>
    </lineage>
</organism>
<gene>
    <name evidence="2" type="ORF">AAEO56_15965</name>
</gene>